<evidence type="ECO:0000313" key="4">
    <source>
        <dbReference type="Proteomes" id="UP000618382"/>
    </source>
</evidence>
<evidence type="ECO:0000313" key="2">
    <source>
        <dbReference type="EMBL" id="NYD86312.1"/>
    </source>
</evidence>
<dbReference type="EMBL" id="JACCBK010000001">
    <property type="protein sequence ID" value="NYD86312.1"/>
    <property type="molecule type" value="Genomic_DNA"/>
</dbReference>
<protein>
    <recommendedName>
        <fullName evidence="5">DUF4287 domain-containing protein</fullName>
    </recommendedName>
</protein>
<reference evidence="2 3" key="1">
    <citation type="submission" date="2020-07" db="EMBL/GenBank/DDBJ databases">
        <title>Sequencing the genomes of 1000 actinobacteria strains.</title>
        <authorList>
            <person name="Klenk H.-P."/>
        </authorList>
    </citation>
    <scope>NUCLEOTIDE SEQUENCE [LARGE SCALE GENOMIC DNA]</scope>
    <source>
        <strain evidence="2 3">DSM 24482</strain>
    </source>
</reference>
<dbReference type="InterPro" id="IPR025629">
    <property type="entry name" value="DUF4287"/>
</dbReference>
<reference evidence="1 4" key="2">
    <citation type="submission" date="2021-01" db="EMBL/GenBank/DDBJ databases">
        <title>Whole genome shotgun sequence of Cellulomonas oligotrophica NBRC 109435.</title>
        <authorList>
            <person name="Komaki H."/>
            <person name="Tamura T."/>
        </authorList>
    </citation>
    <scope>NUCLEOTIDE SEQUENCE [LARGE SCALE GENOMIC DNA]</scope>
    <source>
        <strain evidence="1 4">NBRC 109435</strain>
    </source>
</reference>
<dbReference type="AlphaFoldDB" id="A0A7Y9JY39"/>
<name>A0A7Y9JY39_9CELL</name>
<sequence>MSFQAYLDTVEKKTGQTPRELVAQAAERGFGPGTKAGPIIEWLAAEHGLGRGHAMALVHVITKGDRIASTHVGSTGTHRDASDRLWLDGVATRPADWPTG</sequence>
<proteinExistence type="predicted"/>
<dbReference type="Proteomes" id="UP000618382">
    <property type="component" value="Unassembled WGS sequence"/>
</dbReference>
<evidence type="ECO:0008006" key="5">
    <source>
        <dbReference type="Google" id="ProtNLM"/>
    </source>
</evidence>
<dbReference type="RefSeq" id="WP_140457964.1">
    <property type="nucleotide sequence ID" value="NZ_BAABFI010000001.1"/>
</dbReference>
<organism evidence="2 3">
    <name type="scientific">Cellulomonas oligotrophica</name>
    <dbReference type="NCBI Taxonomy" id="931536"/>
    <lineage>
        <taxon>Bacteria</taxon>
        <taxon>Bacillati</taxon>
        <taxon>Actinomycetota</taxon>
        <taxon>Actinomycetes</taxon>
        <taxon>Micrococcales</taxon>
        <taxon>Cellulomonadaceae</taxon>
        <taxon>Cellulomonas</taxon>
    </lineage>
</organism>
<gene>
    <name evidence="2" type="ORF">BKA21_001861</name>
    <name evidence="1" type="ORF">Col01nite_19560</name>
</gene>
<comment type="caution">
    <text evidence="2">The sequence shown here is derived from an EMBL/GenBank/DDBJ whole genome shotgun (WGS) entry which is preliminary data.</text>
</comment>
<accession>A0A7Y9JY39</accession>
<keyword evidence="4" id="KW-1185">Reference proteome</keyword>
<evidence type="ECO:0000313" key="3">
    <source>
        <dbReference type="Proteomes" id="UP000577956"/>
    </source>
</evidence>
<dbReference type="EMBL" id="BONN01000004">
    <property type="protein sequence ID" value="GIG32797.1"/>
    <property type="molecule type" value="Genomic_DNA"/>
</dbReference>
<evidence type="ECO:0000313" key="1">
    <source>
        <dbReference type="EMBL" id="GIG32797.1"/>
    </source>
</evidence>
<dbReference type="Proteomes" id="UP000577956">
    <property type="component" value="Unassembled WGS sequence"/>
</dbReference>
<dbReference type="Pfam" id="PF14117">
    <property type="entry name" value="DUF4287"/>
    <property type="match status" value="1"/>
</dbReference>